<proteinExistence type="predicted"/>
<gene>
    <name evidence="1" type="ORF">AA12717_3032</name>
</gene>
<keyword evidence="2" id="KW-1185">Reference proteome</keyword>
<protein>
    <submittedName>
        <fullName evidence="1">Uncharacterized protein</fullName>
    </submittedName>
</protein>
<reference evidence="1" key="1">
    <citation type="submission" date="2013-04" db="EMBL/GenBank/DDBJ databases">
        <title>The genome sequencing project of 58 acetic acid bacteria.</title>
        <authorList>
            <person name="Okamoto-Kainuma A."/>
            <person name="Ishikawa M."/>
            <person name="Umino S."/>
            <person name="Koizumi Y."/>
            <person name="Shiwa Y."/>
            <person name="Yoshikawa H."/>
            <person name="Matsutani M."/>
            <person name="Matsushita K."/>
        </authorList>
    </citation>
    <scope>NUCLEOTIDE SEQUENCE</scope>
    <source>
        <strain evidence="1">DSM 12717</strain>
    </source>
</reference>
<evidence type="ECO:0000313" key="1">
    <source>
        <dbReference type="EMBL" id="GBQ28719.1"/>
    </source>
</evidence>
<comment type="caution">
    <text evidence="1">The sequence shown here is derived from an EMBL/GenBank/DDBJ whole genome shotgun (WGS) entry which is preliminary data.</text>
</comment>
<name>A0ABQ0PAB5_9PROT</name>
<evidence type="ECO:0000313" key="2">
    <source>
        <dbReference type="Proteomes" id="UP001060895"/>
    </source>
</evidence>
<dbReference type="Proteomes" id="UP001060895">
    <property type="component" value="Unassembled WGS sequence"/>
</dbReference>
<organism evidence="1 2">
    <name type="scientific">Gluconacetobacter sacchari DSM 12717</name>
    <dbReference type="NCBI Taxonomy" id="1307940"/>
    <lineage>
        <taxon>Bacteria</taxon>
        <taxon>Pseudomonadati</taxon>
        <taxon>Pseudomonadota</taxon>
        <taxon>Alphaproteobacteria</taxon>
        <taxon>Acetobacterales</taxon>
        <taxon>Acetobacteraceae</taxon>
        <taxon>Gluconacetobacter</taxon>
    </lineage>
</organism>
<dbReference type="EMBL" id="BAQP01000282">
    <property type="protein sequence ID" value="GBQ28719.1"/>
    <property type="molecule type" value="Genomic_DNA"/>
</dbReference>
<sequence length="50" mass="6083">MRFAFKAETSMERVALSSYRFTLWLTTKLRVFLNFLSQDDRFRNRQGAFE</sequence>
<accession>A0ABQ0PAB5</accession>